<name>Q2IVK7_RHOP2</name>
<evidence type="ECO:0000313" key="3">
    <source>
        <dbReference type="Proteomes" id="UP000008809"/>
    </source>
</evidence>
<accession>Q2IVK7</accession>
<sequence>MTVAPHILRRYVLDRAAGRMPRPEWSYYAPDIGAWILAVEASARRYEHHRRVRIDGVPWCDVLGHRTEVADDLQLQTYFLTIASDGWSRLAIEVMQHPTRCLKSWRAAGALILAAVDPNTEAFGGPLSDWPESRGTGPRSMLPR</sequence>
<dbReference type="RefSeq" id="WP_011441937.1">
    <property type="nucleotide sequence ID" value="NC_007778.1"/>
</dbReference>
<dbReference type="eggNOG" id="ENOG502ZF10">
    <property type="taxonomic scope" value="Bacteria"/>
</dbReference>
<dbReference type="Proteomes" id="UP000008809">
    <property type="component" value="Chromosome"/>
</dbReference>
<gene>
    <name evidence="2" type="ordered locus">RPB_3051</name>
</gene>
<dbReference type="KEGG" id="rpb:RPB_3051"/>
<dbReference type="AlphaFoldDB" id="Q2IVK7"/>
<feature type="region of interest" description="Disordered" evidence="1">
    <location>
        <begin position="124"/>
        <end position="144"/>
    </location>
</feature>
<dbReference type="OrthoDB" id="8115202at2"/>
<keyword evidence="3" id="KW-1185">Reference proteome</keyword>
<dbReference type="EMBL" id="CP000250">
    <property type="protein sequence ID" value="ABD07753.1"/>
    <property type="molecule type" value="Genomic_DNA"/>
</dbReference>
<proteinExistence type="predicted"/>
<organism evidence="2 3">
    <name type="scientific">Rhodopseudomonas palustris (strain HaA2)</name>
    <dbReference type="NCBI Taxonomy" id="316058"/>
    <lineage>
        <taxon>Bacteria</taxon>
        <taxon>Pseudomonadati</taxon>
        <taxon>Pseudomonadota</taxon>
        <taxon>Alphaproteobacteria</taxon>
        <taxon>Hyphomicrobiales</taxon>
        <taxon>Nitrobacteraceae</taxon>
        <taxon>Rhodopseudomonas</taxon>
    </lineage>
</organism>
<dbReference type="HOGENOM" id="CLU_1794988_0_0_5"/>
<evidence type="ECO:0000256" key="1">
    <source>
        <dbReference type="SAM" id="MobiDB-lite"/>
    </source>
</evidence>
<evidence type="ECO:0000313" key="2">
    <source>
        <dbReference type="EMBL" id="ABD07753.1"/>
    </source>
</evidence>
<protein>
    <submittedName>
        <fullName evidence="2">Uncharacterized protein</fullName>
    </submittedName>
</protein>
<reference evidence="2 3" key="1">
    <citation type="submission" date="2006-01" db="EMBL/GenBank/DDBJ databases">
        <title>Complete sequence of Rhodopseudomonas palustris HaA2.</title>
        <authorList>
            <consortium name="US DOE Joint Genome Institute"/>
            <person name="Copeland A."/>
            <person name="Lucas S."/>
            <person name="Lapidus A."/>
            <person name="Barry K."/>
            <person name="Detter J.C."/>
            <person name="Glavina T."/>
            <person name="Hammon N."/>
            <person name="Israni S."/>
            <person name="Pitluck S."/>
            <person name="Chain P."/>
            <person name="Malfatti S."/>
            <person name="Shin M."/>
            <person name="Vergez L."/>
            <person name="Schmutz J."/>
            <person name="Larimer F."/>
            <person name="Land M."/>
            <person name="Hauser L."/>
            <person name="Pelletier D.A."/>
            <person name="Kyrpides N."/>
            <person name="Anderson I."/>
            <person name="Oda Y."/>
            <person name="Harwood C.S."/>
            <person name="Richardson P."/>
        </authorList>
    </citation>
    <scope>NUCLEOTIDE SEQUENCE [LARGE SCALE GENOMIC DNA]</scope>
    <source>
        <strain evidence="2 3">HaA2</strain>
    </source>
</reference>